<evidence type="ECO:0000313" key="2">
    <source>
        <dbReference type="EMBL" id="TMS36795.1"/>
    </source>
</evidence>
<sequence length="72" mass="8292">MQICERTRPNTSDHPPRAISNSQQRAEPNFHAKYVGALNPEDLEMRHPLDGTMPTLEYCPVLLEENRHTTHV</sequence>
<dbReference type="EMBL" id="AZBU02000001">
    <property type="protein sequence ID" value="TMS36795.1"/>
    <property type="molecule type" value="Genomic_DNA"/>
</dbReference>
<dbReference type="Proteomes" id="UP000298663">
    <property type="component" value="Chromosome X"/>
</dbReference>
<evidence type="ECO:0000256" key="1">
    <source>
        <dbReference type="SAM" id="MobiDB-lite"/>
    </source>
</evidence>
<reference evidence="2 3" key="1">
    <citation type="journal article" date="2015" name="Genome Biol.">
        <title>Comparative genomics of Steinernema reveals deeply conserved gene regulatory networks.</title>
        <authorList>
            <person name="Dillman A.R."/>
            <person name="Macchietto M."/>
            <person name="Porter C.F."/>
            <person name="Rogers A."/>
            <person name="Williams B."/>
            <person name="Antoshechkin I."/>
            <person name="Lee M.M."/>
            <person name="Goodwin Z."/>
            <person name="Lu X."/>
            <person name="Lewis E.E."/>
            <person name="Goodrich-Blair H."/>
            <person name="Stock S.P."/>
            <person name="Adams B.J."/>
            <person name="Sternberg P.W."/>
            <person name="Mortazavi A."/>
        </authorList>
    </citation>
    <scope>NUCLEOTIDE SEQUENCE [LARGE SCALE GENOMIC DNA]</scope>
    <source>
        <strain evidence="2 3">ALL</strain>
    </source>
</reference>
<name>A0A4U8UVK1_STECR</name>
<evidence type="ECO:0000313" key="3">
    <source>
        <dbReference type="Proteomes" id="UP000298663"/>
    </source>
</evidence>
<reference evidence="2 3" key="2">
    <citation type="journal article" date="2019" name="G3 (Bethesda)">
        <title>Hybrid Assembly of the Genome of the Entomopathogenic Nematode Steinernema carpocapsae Identifies the X-Chromosome.</title>
        <authorList>
            <person name="Serra L."/>
            <person name="Macchietto M."/>
            <person name="Macias-Munoz A."/>
            <person name="McGill C.J."/>
            <person name="Rodriguez I.M."/>
            <person name="Rodriguez B."/>
            <person name="Murad R."/>
            <person name="Mortazavi A."/>
        </authorList>
    </citation>
    <scope>NUCLEOTIDE SEQUENCE [LARGE SCALE GENOMIC DNA]</scope>
    <source>
        <strain evidence="2 3">ALL</strain>
    </source>
</reference>
<feature type="compositionally biased region" description="Polar residues" evidence="1">
    <location>
        <begin position="9"/>
        <end position="26"/>
    </location>
</feature>
<organism evidence="2 3">
    <name type="scientific">Steinernema carpocapsae</name>
    <name type="common">Entomopathogenic nematode</name>
    <dbReference type="NCBI Taxonomy" id="34508"/>
    <lineage>
        <taxon>Eukaryota</taxon>
        <taxon>Metazoa</taxon>
        <taxon>Ecdysozoa</taxon>
        <taxon>Nematoda</taxon>
        <taxon>Chromadorea</taxon>
        <taxon>Rhabditida</taxon>
        <taxon>Tylenchina</taxon>
        <taxon>Panagrolaimomorpha</taxon>
        <taxon>Strongyloidoidea</taxon>
        <taxon>Steinernematidae</taxon>
        <taxon>Steinernema</taxon>
    </lineage>
</organism>
<accession>A0A4U8UVK1</accession>
<gene>
    <name evidence="2" type="ORF">L596_003877</name>
</gene>
<comment type="caution">
    <text evidence="2">The sequence shown here is derived from an EMBL/GenBank/DDBJ whole genome shotgun (WGS) entry which is preliminary data.</text>
</comment>
<keyword evidence="3" id="KW-1185">Reference proteome</keyword>
<feature type="region of interest" description="Disordered" evidence="1">
    <location>
        <begin position="1"/>
        <end position="29"/>
    </location>
</feature>
<proteinExistence type="predicted"/>
<dbReference type="EMBL" id="CM016762">
    <property type="protein sequence ID" value="TMS36795.1"/>
    <property type="molecule type" value="Genomic_DNA"/>
</dbReference>
<protein>
    <submittedName>
        <fullName evidence="2">Uncharacterized protein</fullName>
    </submittedName>
</protein>
<dbReference type="AlphaFoldDB" id="A0A4U8UVK1"/>